<dbReference type="InterPro" id="IPR036388">
    <property type="entry name" value="WH-like_DNA-bd_sf"/>
</dbReference>
<dbReference type="Gene3D" id="1.10.10.10">
    <property type="entry name" value="Winged helix-like DNA-binding domain superfamily/Winged helix DNA-binding domain"/>
    <property type="match status" value="1"/>
</dbReference>
<dbReference type="SUPFAM" id="SSF53850">
    <property type="entry name" value="Periplasmic binding protein-like II"/>
    <property type="match status" value="1"/>
</dbReference>
<dbReference type="Gene3D" id="3.40.190.290">
    <property type="match status" value="1"/>
</dbReference>
<dbReference type="PANTHER" id="PTHR30419">
    <property type="entry name" value="HTH-TYPE TRANSCRIPTIONAL REGULATOR YBHD"/>
    <property type="match status" value="1"/>
</dbReference>
<dbReference type="SUPFAM" id="SSF46785">
    <property type="entry name" value="Winged helix' DNA-binding domain"/>
    <property type="match status" value="1"/>
</dbReference>
<evidence type="ECO:0000256" key="2">
    <source>
        <dbReference type="ARBA" id="ARBA00023015"/>
    </source>
</evidence>
<protein>
    <submittedName>
        <fullName evidence="6">LysR family transcriptional regulator</fullName>
    </submittedName>
</protein>
<evidence type="ECO:0000313" key="6">
    <source>
        <dbReference type="EMBL" id="NDY84129.1"/>
    </source>
</evidence>
<dbReference type="GO" id="GO:0003700">
    <property type="term" value="F:DNA-binding transcription factor activity"/>
    <property type="evidence" value="ECO:0007669"/>
    <property type="project" value="InterPro"/>
</dbReference>
<dbReference type="GO" id="GO:0003677">
    <property type="term" value="F:DNA binding"/>
    <property type="evidence" value="ECO:0007669"/>
    <property type="project" value="UniProtKB-KW"/>
</dbReference>
<gene>
    <name evidence="6" type="ORF">G3I67_12905</name>
</gene>
<keyword evidence="2" id="KW-0805">Transcription regulation</keyword>
<feature type="domain" description="HTH lysR-type" evidence="5">
    <location>
        <begin position="18"/>
        <end position="75"/>
    </location>
</feature>
<dbReference type="AlphaFoldDB" id="A0A6B2R405"/>
<evidence type="ECO:0000256" key="1">
    <source>
        <dbReference type="ARBA" id="ARBA00009437"/>
    </source>
</evidence>
<dbReference type="InterPro" id="IPR005119">
    <property type="entry name" value="LysR_subst-bd"/>
</dbReference>
<dbReference type="Pfam" id="PF00126">
    <property type="entry name" value="HTH_1"/>
    <property type="match status" value="1"/>
</dbReference>
<dbReference type="InterPro" id="IPR036390">
    <property type="entry name" value="WH_DNA-bd_sf"/>
</dbReference>
<comment type="caution">
    <text evidence="6">The sequence shown here is derived from an EMBL/GenBank/DDBJ whole genome shotgun (WGS) entry which is preliminary data.</text>
</comment>
<comment type="similarity">
    <text evidence="1">Belongs to the LysR transcriptional regulatory family.</text>
</comment>
<organism evidence="6">
    <name type="scientific">Sheuella amnicola</name>
    <dbReference type="NCBI Taxonomy" id="2707330"/>
    <lineage>
        <taxon>Bacteria</taxon>
        <taxon>Pseudomonadati</taxon>
        <taxon>Pseudomonadota</taxon>
        <taxon>Betaproteobacteria</taxon>
        <taxon>Burkholderiales</taxon>
        <taxon>Alcaligenaceae</taxon>
        <taxon>Sheuella</taxon>
    </lineage>
</organism>
<dbReference type="PANTHER" id="PTHR30419:SF8">
    <property type="entry name" value="NITROGEN ASSIMILATION TRANSCRIPTIONAL ACTIVATOR-RELATED"/>
    <property type="match status" value="1"/>
</dbReference>
<keyword evidence="3" id="KW-0238">DNA-binding</keyword>
<dbReference type="EMBL" id="JAAGRN010000009">
    <property type="protein sequence ID" value="NDY84129.1"/>
    <property type="molecule type" value="Genomic_DNA"/>
</dbReference>
<dbReference type="PROSITE" id="PS50931">
    <property type="entry name" value="HTH_LYSR"/>
    <property type="match status" value="1"/>
</dbReference>
<dbReference type="InterPro" id="IPR050950">
    <property type="entry name" value="HTH-type_LysR_regulators"/>
</dbReference>
<dbReference type="RefSeq" id="WP_163655939.1">
    <property type="nucleotide sequence ID" value="NZ_JAAGRN010000009.1"/>
</dbReference>
<evidence type="ECO:0000256" key="3">
    <source>
        <dbReference type="ARBA" id="ARBA00023125"/>
    </source>
</evidence>
<evidence type="ECO:0000256" key="4">
    <source>
        <dbReference type="ARBA" id="ARBA00023163"/>
    </source>
</evidence>
<keyword evidence="4" id="KW-0804">Transcription</keyword>
<accession>A0A6B2R405</accession>
<name>A0A6B2R405_9BURK</name>
<evidence type="ECO:0000259" key="5">
    <source>
        <dbReference type="PROSITE" id="PS50931"/>
    </source>
</evidence>
<dbReference type="GO" id="GO:0005829">
    <property type="term" value="C:cytosol"/>
    <property type="evidence" value="ECO:0007669"/>
    <property type="project" value="TreeGrafter"/>
</dbReference>
<dbReference type="CDD" id="cd08440">
    <property type="entry name" value="PBP2_LTTR_like_4"/>
    <property type="match status" value="1"/>
</dbReference>
<dbReference type="PRINTS" id="PR00039">
    <property type="entry name" value="HTHLYSR"/>
</dbReference>
<proteinExistence type="inferred from homology"/>
<reference evidence="6" key="1">
    <citation type="submission" date="2020-02" db="EMBL/GenBank/DDBJ databases">
        <authorList>
            <person name="Chen W.-M."/>
        </authorList>
    </citation>
    <scope>NUCLEOTIDE SEQUENCE</scope>
    <source>
        <strain evidence="6">NBD-18</strain>
    </source>
</reference>
<dbReference type="Pfam" id="PF03466">
    <property type="entry name" value="LysR_substrate"/>
    <property type="match status" value="1"/>
</dbReference>
<sequence length="333" mass="36516">MKKKSAPSLLQSGTIPDLSSRELQAVCTIAEYNSFMAAALTLSISQPALTRMVQRVESALGLELFRRSTRRIETTPAGQEFIDLANRILSDLRISYENMRDISDEQRGRVIISSVMSAAYSQLPRLVASYLLSRPKIEIQLREGVHGTVMEDVRSGLADLGITYLDEVPREFATIELSTEGFHVVMPKQHRLACLDEIRIEDIADCTLVSLPKEAHARKLLDGAASLAGFSLHHAITVHQFATVMQCVRAGVGVSVVPSGAVPVAVSAGLISRPLVKPHFERSMGILTLKDRALTPSAKGFLTHLQSDWRIIEVGSMKAPLKQTGKKQVKHSN</sequence>
<dbReference type="InterPro" id="IPR000847">
    <property type="entry name" value="LysR_HTH_N"/>
</dbReference>